<dbReference type="Proteomes" id="UP000009287">
    <property type="component" value="Chromosome"/>
</dbReference>
<dbReference type="Pfam" id="PF13083">
    <property type="entry name" value="KH_KhpA-B"/>
    <property type="match status" value="1"/>
</dbReference>
<dbReference type="AlphaFoldDB" id="G4NN42"/>
<evidence type="ECO:0000313" key="5">
    <source>
        <dbReference type="Proteomes" id="UP000009287"/>
    </source>
</evidence>
<evidence type="ECO:0000256" key="1">
    <source>
        <dbReference type="ARBA" id="ARBA00022490"/>
    </source>
</evidence>
<dbReference type="Gene3D" id="3.30.300.20">
    <property type="match status" value="1"/>
</dbReference>
<evidence type="ECO:0000313" key="4">
    <source>
        <dbReference type="EMBL" id="AEP35540.1"/>
    </source>
</evidence>
<dbReference type="KEGG" id="cra:CTO_0716"/>
<dbReference type="GO" id="GO:0003723">
    <property type="term" value="F:RNA binding"/>
    <property type="evidence" value="ECO:0007669"/>
    <property type="project" value="UniProtKB-UniRule"/>
</dbReference>
<dbReference type="CDD" id="cd22533">
    <property type="entry name" value="KH-II_YlqC-like"/>
    <property type="match status" value="1"/>
</dbReference>
<dbReference type="GO" id="GO:0005737">
    <property type="term" value="C:cytoplasm"/>
    <property type="evidence" value="ECO:0007669"/>
    <property type="project" value="UniProtKB-SubCell"/>
</dbReference>
<dbReference type="EMBL" id="CP002401">
    <property type="protein sequence ID" value="AEP35540.1"/>
    <property type="molecule type" value="Genomic_DNA"/>
</dbReference>
<reference evidence="4 5" key="1">
    <citation type="journal article" date="2011" name="J. Exp. Med.">
        <title>A live-attenuated chlamydial vaccine protects against trachoma in nonhuman primates.</title>
        <authorList>
            <person name="Kari L."/>
            <person name="Whitmire W.M."/>
            <person name="Olivares-Zavaleta N."/>
            <person name="Goheen M.M."/>
            <person name="Taylor L.D."/>
            <person name="Carlson J.H."/>
            <person name="Sturdevant G.L."/>
            <person name="Lu C."/>
            <person name="Bakios L.E."/>
            <person name="Randall L.B."/>
            <person name="Parnell M.J."/>
            <person name="Zhong G."/>
            <person name="Caldwell H.D."/>
        </authorList>
    </citation>
    <scope>NUCLEOTIDE SEQUENCE [LARGE SCALE GENOMIC DNA]</scope>
    <source>
        <strain evidence="4 5">A2497</strain>
    </source>
</reference>
<dbReference type="InterPro" id="IPR009019">
    <property type="entry name" value="KH_sf_prok-type"/>
</dbReference>
<organism evidence="4 5">
    <name type="scientific">Chlamydia trachomatis serovar A (strain A2497)</name>
    <dbReference type="NCBI Taxonomy" id="580047"/>
    <lineage>
        <taxon>Bacteria</taxon>
        <taxon>Pseudomonadati</taxon>
        <taxon>Chlamydiota</taxon>
        <taxon>Chlamydiia</taxon>
        <taxon>Chlamydiales</taxon>
        <taxon>Chlamydiaceae</taxon>
        <taxon>Chlamydia/Chlamydophila group</taxon>
        <taxon>Chlamydia</taxon>
    </lineage>
</organism>
<comment type="function">
    <text evidence="3">A probable RNA-binding protein.</text>
</comment>
<dbReference type="PANTHER" id="PTHR34654">
    <property type="entry name" value="UPF0109 PROTEIN SCO5592"/>
    <property type="match status" value="1"/>
</dbReference>
<dbReference type="PANTHER" id="PTHR34654:SF1">
    <property type="entry name" value="RNA-BINDING PROTEIN KHPA"/>
    <property type="match status" value="1"/>
</dbReference>
<protein>
    <recommendedName>
        <fullName evidence="3">RNA-binding protein KhpA</fullName>
    </recommendedName>
    <alternativeName>
        <fullName evidence="3">KH-domain protein A</fullName>
    </alternativeName>
</protein>
<dbReference type="PATRIC" id="fig|580047.4.peg.729"/>
<dbReference type="PROSITE" id="PS50084">
    <property type="entry name" value="KH_TYPE_1"/>
    <property type="match status" value="1"/>
</dbReference>
<proteinExistence type="inferred from homology"/>
<dbReference type="InterPro" id="IPR020627">
    <property type="entry name" value="KhpA"/>
</dbReference>
<comment type="subcellular location">
    <subcellularLocation>
        <location evidence="3">Cytoplasm</location>
    </subcellularLocation>
</comment>
<keyword evidence="1 3" id="KW-0963">Cytoplasm</keyword>
<dbReference type="InterPro" id="IPR015946">
    <property type="entry name" value="KH_dom-like_a/b"/>
</dbReference>
<sequence length="81" mass="9184">MLRMKEFLAYIVKNLVDKPEEVHLKEVQGTNTIIYELTVAKGDIGKIIGKEGRTIKAIRTLLVSVASRDNVKVSLEIMEER</sequence>
<evidence type="ECO:0000256" key="2">
    <source>
        <dbReference type="ARBA" id="ARBA00022884"/>
    </source>
</evidence>
<comment type="similarity">
    <text evidence="3">Belongs to the KhpA RNA-binding protein family.</text>
</comment>
<name>G4NN42_CHLT4</name>
<dbReference type="HAMAP" id="MF_00088">
    <property type="entry name" value="KhpA"/>
    <property type="match status" value="1"/>
</dbReference>
<dbReference type="NCBIfam" id="NF002201">
    <property type="entry name" value="PRK01064.1"/>
    <property type="match status" value="1"/>
</dbReference>
<evidence type="ECO:0000256" key="3">
    <source>
        <dbReference type="HAMAP-Rule" id="MF_00088"/>
    </source>
</evidence>
<dbReference type="SUPFAM" id="SSF54814">
    <property type="entry name" value="Prokaryotic type KH domain (KH-domain type II)"/>
    <property type="match status" value="1"/>
</dbReference>
<accession>G4NN42</accession>
<keyword evidence="2 3" id="KW-0694">RNA-binding</keyword>
<gene>
    <name evidence="3" type="primary">khpA</name>
    <name evidence="4" type="ordered locus">CTO_0716</name>
</gene>